<accession>A0A6J7J720</accession>
<dbReference type="AlphaFoldDB" id="A0A6J7J720"/>
<dbReference type="EMBL" id="CAFBNC010000052">
    <property type="protein sequence ID" value="CAB4938671.1"/>
    <property type="molecule type" value="Genomic_DNA"/>
</dbReference>
<dbReference type="PANTHER" id="PTHR40257">
    <property type="match status" value="1"/>
</dbReference>
<organism evidence="3">
    <name type="scientific">freshwater metagenome</name>
    <dbReference type="NCBI Taxonomy" id="449393"/>
    <lineage>
        <taxon>unclassified sequences</taxon>
        <taxon>metagenomes</taxon>
        <taxon>ecological metagenomes</taxon>
    </lineage>
</organism>
<gene>
    <name evidence="2" type="ORF">UFOPK1392_01390</name>
    <name evidence="3" type="ORF">UFOPK3733_01144</name>
</gene>
<dbReference type="SUPFAM" id="SSF54909">
    <property type="entry name" value="Dimeric alpha+beta barrel"/>
    <property type="match status" value="1"/>
</dbReference>
<dbReference type="Pfam" id="PF07045">
    <property type="entry name" value="DUF1330"/>
    <property type="match status" value="1"/>
</dbReference>
<dbReference type="InterPro" id="IPR010753">
    <property type="entry name" value="DUF1330"/>
</dbReference>
<dbReference type="InterPro" id="IPR011008">
    <property type="entry name" value="Dimeric_a/b-barrel"/>
</dbReference>
<evidence type="ECO:0000259" key="1">
    <source>
        <dbReference type="Pfam" id="PF07045"/>
    </source>
</evidence>
<feature type="domain" description="DUF1330" evidence="1">
    <location>
        <begin position="46"/>
        <end position="119"/>
    </location>
</feature>
<proteinExistence type="predicted"/>
<dbReference type="Gene3D" id="3.30.70.100">
    <property type="match status" value="1"/>
</dbReference>
<name>A0A6J7J720_9ZZZZ</name>
<sequence length="132" mass="14136">MTTSSIEPTPEQMATLFASTDDGPVVMLNLLRYLDVASDGSGRTGREAYNDYSAAVLPMVAVRGGGIVYFGTTSPTVVGPVDEQWDDIVLVMYPNRAAFIDMTTSAEYLAIMGDRTAALADSRLVPTSQISF</sequence>
<evidence type="ECO:0000313" key="3">
    <source>
        <dbReference type="EMBL" id="CAB4938671.1"/>
    </source>
</evidence>
<evidence type="ECO:0000313" key="2">
    <source>
        <dbReference type="EMBL" id="CAB4323633.1"/>
    </source>
</evidence>
<dbReference type="PANTHER" id="PTHR40257:SF1">
    <property type="entry name" value="DUF1330 DOMAIN-CONTAINING PROTEIN"/>
    <property type="match status" value="1"/>
</dbReference>
<protein>
    <submittedName>
        <fullName evidence="3">Unannotated protein</fullName>
    </submittedName>
</protein>
<reference evidence="3" key="1">
    <citation type="submission" date="2020-05" db="EMBL/GenBank/DDBJ databases">
        <authorList>
            <person name="Chiriac C."/>
            <person name="Salcher M."/>
            <person name="Ghai R."/>
            <person name="Kavagutti S V."/>
        </authorList>
    </citation>
    <scope>NUCLEOTIDE SEQUENCE</scope>
</reference>
<dbReference type="EMBL" id="CAEMXZ010000059">
    <property type="protein sequence ID" value="CAB4323633.1"/>
    <property type="molecule type" value="Genomic_DNA"/>
</dbReference>